<dbReference type="AlphaFoldDB" id="A0A9Q0DII3"/>
<evidence type="ECO:0000313" key="3">
    <source>
        <dbReference type="EMBL" id="KAJ3588922.1"/>
    </source>
</evidence>
<dbReference type="InterPro" id="IPR011009">
    <property type="entry name" value="Kinase-like_dom_sf"/>
</dbReference>
<keyword evidence="4" id="KW-1185">Reference proteome</keyword>
<dbReference type="Proteomes" id="UP001148018">
    <property type="component" value="Unassembled WGS sequence"/>
</dbReference>
<evidence type="ECO:0008006" key="5">
    <source>
        <dbReference type="Google" id="ProtNLM"/>
    </source>
</evidence>
<dbReference type="InterPro" id="IPR017441">
    <property type="entry name" value="Protein_kinase_ATP_BS"/>
</dbReference>
<keyword evidence="1" id="KW-0067">ATP-binding</keyword>
<evidence type="ECO:0000256" key="1">
    <source>
        <dbReference type="PROSITE-ProRule" id="PRU10141"/>
    </source>
</evidence>
<name>A0A9Q0DII3_9TELE</name>
<sequence length="167" mass="17789">MSSDPGCAQRPEDPASDHDDSAEDRAGDLADVMAALTARDPPPPPSSSSGADGLKNEAAAQAKRKGQGPPSRPKLTGRKLSLQERGPGQGGHAASNRGTPRKPTVESKSVSISDAQVRLIITTQDCIQLNQYKLQTEIGKGSYGVVKLAYNQDDDKYYVSLLVFKRI</sequence>
<gene>
    <name evidence="3" type="ORF">NHX12_009775</name>
</gene>
<dbReference type="PROSITE" id="PS00107">
    <property type="entry name" value="PROTEIN_KINASE_ATP"/>
    <property type="match status" value="1"/>
</dbReference>
<dbReference type="OrthoDB" id="68483at2759"/>
<evidence type="ECO:0000256" key="2">
    <source>
        <dbReference type="SAM" id="MobiDB-lite"/>
    </source>
</evidence>
<protein>
    <recommendedName>
        <fullName evidence="5">Protein kinase domain-containing protein</fullName>
    </recommendedName>
</protein>
<proteinExistence type="predicted"/>
<dbReference type="Gene3D" id="3.30.200.20">
    <property type="entry name" value="Phosphorylase Kinase, domain 1"/>
    <property type="match status" value="1"/>
</dbReference>
<keyword evidence="1" id="KW-0547">Nucleotide-binding</keyword>
<evidence type="ECO:0000313" key="4">
    <source>
        <dbReference type="Proteomes" id="UP001148018"/>
    </source>
</evidence>
<dbReference type="GO" id="GO:0005524">
    <property type="term" value="F:ATP binding"/>
    <property type="evidence" value="ECO:0007669"/>
    <property type="project" value="UniProtKB-UniRule"/>
</dbReference>
<accession>A0A9Q0DII3</accession>
<organism evidence="3 4">
    <name type="scientific">Muraenolepis orangiensis</name>
    <name type="common">Patagonian moray cod</name>
    <dbReference type="NCBI Taxonomy" id="630683"/>
    <lineage>
        <taxon>Eukaryota</taxon>
        <taxon>Metazoa</taxon>
        <taxon>Chordata</taxon>
        <taxon>Craniata</taxon>
        <taxon>Vertebrata</taxon>
        <taxon>Euteleostomi</taxon>
        <taxon>Actinopterygii</taxon>
        <taxon>Neopterygii</taxon>
        <taxon>Teleostei</taxon>
        <taxon>Neoteleostei</taxon>
        <taxon>Acanthomorphata</taxon>
        <taxon>Zeiogadaria</taxon>
        <taxon>Gadariae</taxon>
        <taxon>Gadiformes</taxon>
        <taxon>Muraenolepidoidei</taxon>
        <taxon>Muraenolepididae</taxon>
        <taxon>Muraenolepis</taxon>
    </lineage>
</organism>
<feature type="region of interest" description="Disordered" evidence="2">
    <location>
        <begin position="1"/>
        <end position="110"/>
    </location>
</feature>
<dbReference type="EMBL" id="JANIIK010000115">
    <property type="protein sequence ID" value="KAJ3588922.1"/>
    <property type="molecule type" value="Genomic_DNA"/>
</dbReference>
<feature type="compositionally biased region" description="Basic and acidic residues" evidence="2">
    <location>
        <begin position="10"/>
        <end position="28"/>
    </location>
</feature>
<comment type="caution">
    <text evidence="3">The sequence shown here is derived from an EMBL/GenBank/DDBJ whole genome shotgun (WGS) entry which is preliminary data.</text>
</comment>
<dbReference type="SUPFAM" id="SSF56112">
    <property type="entry name" value="Protein kinase-like (PK-like)"/>
    <property type="match status" value="1"/>
</dbReference>
<reference evidence="3" key="1">
    <citation type="submission" date="2022-07" db="EMBL/GenBank/DDBJ databases">
        <title>Chromosome-level genome of Muraenolepis orangiensis.</title>
        <authorList>
            <person name="Kim J."/>
        </authorList>
    </citation>
    <scope>NUCLEOTIDE SEQUENCE</scope>
    <source>
        <strain evidence="3">KU_S4_2022</strain>
        <tissue evidence="3">Muscle</tissue>
    </source>
</reference>
<feature type="binding site" evidence="1">
    <location>
        <position position="165"/>
    </location>
    <ligand>
        <name>ATP</name>
        <dbReference type="ChEBI" id="CHEBI:30616"/>
    </ligand>
</feature>